<accession>A0A2G2W1G7</accession>
<gene>
    <name evidence="2" type="ORF">CQW23_22616</name>
</gene>
<dbReference type="Gene3D" id="2.60.120.10">
    <property type="entry name" value="Jelly Rolls"/>
    <property type="match status" value="1"/>
</dbReference>
<feature type="region of interest" description="Disordered" evidence="1">
    <location>
        <begin position="73"/>
        <end position="124"/>
    </location>
</feature>
<reference evidence="2 3" key="1">
    <citation type="journal article" date="2017" name="Genome Biol.">
        <title>New reference genome sequences of hot pepper reveal the massive evolution of plant disease-resistance genes by retroduplication.</title>
        <authorList>
            <person name="Kim S."/>
            <person name="Park J."/>
            <person name="Yeom S.I."/>
            <person name="Kim Y.M."/>
            <person name="Seo E."/>
            <person name="Kim K.T."/>
            <person name="Kim M.S."/>
            <person name="Lee J.M."/>
            <person name="Cheong K."/>
            <person name="Shin H.S."/>
            <person name="Kim S.B."/>
            <person name="Han K."/>
            <person name="Lee J."/>
            <person name="Park M."/>
            <person name="Lee H.A."/>
            <person name="Lee H.Y."/>
            <person name="Lee Y."/>
            <person name="Oh S."/>
            <person name="Lee J.H."/>
            <person name="Choi E."/>
            <person name="Choi E."/>
            <person name="Lee S.E."/>
            <person name="Jeon J."/>
            <person name="Kim H."/>
            <person name="Choi G."/>
            <person name="Song H."/>
            <person name="Lee J."/>
            <person name="Lee S.C."/>
            <person name="Kwon J.K."/>
            <person name="Lee H.Y."/>
            <person name="Koo N."/>
            <person name="Hong Y."/>
            <person name="Kim R.W."/>
            <person name="Kang W.H."/>
            <person name="Huh J.H."/>
            <person name="Kang B.C."/>
            <person name="Yang T.J."/>
            <person name="Lee Y.H."/>
            <person name="Bennetzen J.L."/>
            <person name="Choi D."/>
        </authorList>
    </citation>
    <scope>NUCLEOTIDE SEQUENCE [LARGE SCALE GENOMIC DNA]</scope>
    <source>
        <strain evidence="3">cv. PBC81</strain>
    </source>
</reference>
<keyword evidence="3" id="KW-1185">Reference proteome</keyword>
<name>A0A2G2W1G7_CAPBA</name>
<reference evidence="3" key="2">
    <citation type="journal article" date="2017" name="J. Anim. Genet.">
        <title>Multiple reference genome sequences of hot pepper reveal the massive evolution of plant disease resistance genes by retroduplication.</title>
        <authorList>
            <person name="Kim S."/>
            <person name="Park J."/>
            <person name="Yeom S.-I."/>
            <person name="Kim Y.-M."/>
            <person name="Seo E."/>
            <person name="Kim K.-T."/>
            <person name="Kim M.-S."/>
            <person name="Lee J.M."/>
            <person name="Cheong K."/>
            <person name="Shin H.-S."/>
            <person name="Kim S.-B."/>
            <person name="Han K."/>
            <person name="Lee J."/>
            <person name="Park M."/>
            <person name="Lee H.-A."/>
            <person name="Lee H.-Y."/>
            <person name="Lee Y."/>
            <person name="Oh S."/>
            <person name="Lee J.H."/>
            <person name="Choi E."/>
            <person name="Choi E."/>
            <person name="Lee S.E."/>
            <person name="Jeon J."/>
            <person name="Kim H."/>
            <person name="Choi G."/>
            <person name="Song H."/>
            <person name="Lee J."/>
            <person name="Lee S.-C."/>
            <person name="Kwon J.-K."/>
            <person name="Lee H.-Y."/>
            <person name="Koo N."/>
            <person name="Hong Y."/>
            <person name="Kim R.W."/>
            <person name="Kang W.-H."/>
            <person name="Huh J.H."/>
            <person name="Kang B.-C."/>
            <person name="Yang T.-J."/>
            <person name="Lee Y.-H."/>
            <person name="Bennetzen J.L."/>
            <person name="Choi D."/>
        </authorList>
    </citation>
    <scope>NUCLEOTIDE SEQUENCE [LARGE SCALE GENOMIC DNA]</scope>
    <source>
        <strain evidence="3">cv. PBC81</strain>
    </source>
</reference>
<dbReference type="InterPro" id="IPR014710">
    <property type="entry name" value="RmlC-like_jellyroll"/>
</dbReference>
<comment type="caution">
    <text evidence="2">The sequence shown here is derived from an EMBL/GenBank/DDBJ whole genome shotgun (WGS) entry which is preliminary data.</text>
</comment>
<proteinExistence type="predicted"/>
<protein>
    <submittedName>
        <fullName evidence="2">Uncharacterized protein</fullName>
    </submittedName>
</protein>
<dbReference type="AlphaFoldDB" id="A0A2G2W1G7"/>
<dbReference type="STRING" id="33114.A0A2G2W1G7"/>
<evidence type="ECO:0000256" key="1">
    <source>
        <dbReference type="SAM" id="MobiDB-lite"/>
    </source>
</evidence>
<evidence type="ECO:0000313" key="3">
    <source>
        <dbReference type="Proteomes" id="UP000224567"/>
    </source>
</evidence>
<organism evidence="2 3">
    <name type="scientific">Capsicum baccatum</name>
    <name type="common">Peruvian pepper</name>
    <dbReference type="NCBI Taxonomy" id="33114"/>
    <lineage>
        <taxon>Eukaryota</taxon>
        <taxon>Viridiplantae</taxon>
        <taxon>Streptophyta</taxon>
        <taxon>Embryophyta</taxon>
        <taxon>Tracheophyta</taxon>
        <taxon>Spermatophyta</taxon>
        <taxon>Magnoliopsida</taxon>
        <taxon>eudicotyledons</taxon>
        <taxon>Gunneridae</taxon>
        <taxon>Pentapetalae</taxon>
        <taxon>asterids</taxon>
        <taxon>lamiids</taxon>
        <taxon>Solanales</taxon>
        <taxon>Solanaceae</taxon>
        <taxon>Solanoideae</taxon>
        <taxon>Capsiceae</taxon>
        <taxon>Capsicum</taxon>
    </lineage>
</organism>
<dbReference type="EMBL" id="MLFT02000009">
    <property type="protein sequence ID" value="PHT39043.1"/>
    <property type="molecule type" value="Genomic_DNA"/>
</dbReference>
<sequence>MTGPVWDVAFLQEAVNELRMQHFFLAGNPHPKGLSGSRYEEEIESLKEQESDNFVPGYDPNLLAEVFNVDREVRGPRRSKGPNCSGREVPCFEPGIRTRKNKSNPIGPEEKDHGPMGSSKLFAP</sequence>
<dbReference type="Proteomes" id="UP000224567">
    <property type="component" value="Unassembled WGS sequence"/>
</dbReference>
<evidence type="ECO:0000313" key="2">
    <source>
        <dbReference type="EMBL" id="PHT39043.1"/>
    </source>
</evidence>